<dbReference type="CDD" id="cd17532">
    <property type="entry name" value="REC_LytTR_AlgR-like"/>
    <property type="match status" value="1"/>
</dbReference>
<dbReference type="InterPro" id="IPR001789">
    <property type="entry name" value="Sig_transdc_resp-reg_receiver"/>
</dbReference>
<feature type="domain" description="Response regulatory" evidence="4">
    <location>
        <begin position="4"/>
        <end position="118"/>
    </location>
</feature>
<sequence>MLLRTLIVDDEYPAREELRYLLGRCGSVQVIGEAADAQEALKLIKAVAYDVIFLDIRMPGISGIGLARELRTQKNAPVVVFVTAYEEYALDAFGVGAVDYLIKPVTEKRLSEVIARLKERFRPEKDKPFAAVAITRRGNIVPVPTQEITHIYAESDRVIVCTAGERASAPYTLEELARRLPQDIFFRSHRSFIVNLKFIKEIKPDLNGTYVLQINDRQNSEVPVSRSRVSALKERLGLPKRLRYGNRSM</sequence>
<dbReference type="PROSITE" id="PS50110">
    <property type="entry name" value="RESPONSE_REGULATORY"/>
    <property type="match status" value="1"/>
</dbReference>
<gene>
    <name evidence="6" type="ordered locus">Daud_0119</name>
</gene>
<dbReference type="OrthoDB" id="9809318at2"/>
<dbReference type="InterPro" id="IPR011006">
    <property type="entry name" value="CheY-like_superfamily"/>
</dbReference>
<dbReference type="PROSITE" id="PS50930">
    <property type="entry name" value="HTH_LYTTR"/>
    <property type="match status" value="1"/>
</dbReference>
<dbReference type="Pfam" id="PF04397">
    <property type="entry name" value="LytTR"/>
    <property type="match status" value="1"/>
</dbReference>
<dbReference type="Proteomes" id="UP000008544">
    <property type="component" value="Chromosome"/>
</dbReference>
<dbReference type="Gene3D" id="2.40.50.40">
    <property type="match status" value="1"/>
</dbReference>
<dbReference type="GO" id="GO:0003677">
    <property type="term" value="F:DNA binding"/>
    <property type="evidence" value="ECO:0007669"/>
    <property type="project" value="InterPro"/>
</dbReference>
<dbReference type="InterPro" id="IPR007492">
    <property type="entry name" value="LytTR_DNA-bd_dom"/>
</dbReference>
<feature type="modified residue" description="4-aspartylphosphate" evidence="3">
    <location>
        <position position="55"/>
    </location>
</feature>
<dbReference type="SUPFAM" id="SSF52172">
    <property type="entry name" value="CheY-like"/>
    <property type="match status" value="1"/>
</dbReference>
<dbReference type="KEGG" id="dau:Daud_0119"/>
<dbReference type="PANTHER" id="PTHR37299:SF1">
    <property type="entry name" value="STAGE 0 SPORULATION PROTEIN A HOMOLOG"/>
    <property type="match status" value="1"/>
</dbReference>
<dbReference type="InterPro" id="IPR046947">
    <property type="entry name" value="LytR-like"/>
</dbReference>
<dbReference type="eggNOG" id="COG3279">
    <property type="taxonomic scope" value="Bacteria"/>
</dbReference>
<protein>
    <recommendedName>
        <fullName evidence="1">Stage 0 sporulation protein A homolog</fullName>
    </recommendedName>
</protein>
<evidence type="ECO:0000256" key="3">
    <source>
        <dbReference type="PROSITE-ProRule" id="PRU00169"/>
    </source>
</evidence>
<proteinExistence type="predicted"/>
<dbReference type="RefSeq" id="WP_012301281.1">
    <property type="nucleotide sequence ID" value="NC_010424.1"/>
</dbReference>
<evidence type="ECO:0000313" key="6">
    <source>
        <dbReference type="EMBL" id="ACA58687.1"/>
    </source>
</evidence>
<dbReference type="GO" id="GO:0000156">
    <property type="term" value="F:phosphorelay response regulator activity"/>
    <property type="evidence" value="ECO:0007669"/>
    <property type="project" value="InterPro"/>
</dbReference>
<evidence type="ECO:0000313" key="7">
    <source>
        <dbReference type="Proteomes" id="UP000008544"/>
    </source>
</evidence>
<organism evidence="6 7">
    <name type="scientific">Desulforudis audaxviator (strain MP104C)</name>
    <dbReference type="NCBI Taxonomy" id="477974"/>
    <lineage>
        <taxon>Bacteria</taxon>
        <taxon>Bacillati</taxon>
        <taxon>Bacillota</taxon>
        <taxon>Clostridia</taxon>
        <taxon>Thermoanaerobacterales</taxon>
        <taxon>Candidatus Desulforudaceae</taxon>
        <taxon>Candidatus Desulforudis</taxon>
    </lineage>
</organism>
<keyword evidence="7" id="KW-1185">Reference proteome</keyword>
<dbReference type="Gene3D" id="3.40.50.2300">
    <property type="match status" value="1"/>
</dbReference>
<evidence type="ECO:0000259" key="5">
    <source>
        <dbReference type="PROSITE" id="PS50930"/>
    </source>
</evidence>
<dbReference type="STRING" id="477974.Daud_0119"/>
<dbReference type="PANTHER" id="PTHR37299">
    <property type="entry name" value="TRANSCRIPTIONAL REGULATOR-RELATED"/>
    <property type="match status" value="1"/>
</dbReference>
<dbReference type="Gene3D" id="2.20.25.10">
    <property type="match status" value="1"/>
</dbReference>
<dbReference type="AlphaFoldDB" id="B1I1G2"/>
<comment type="function">
    <text evidence="2">May play the central regulatory role in sporulation. It may be an element of the effector pathway responsible for the activation of sporulation genes in response to nutritional stress. Spo0A may act in concert with spo0H (a sigma factor) to control the expression of some genes that are critical to the sporulation process.</text>
</comment>
<name>B1I1G2_DESAP</name>
<dbReference type="EMBL" id="CP000860">
    <property type="protein sequence ID" value="ACA58687.1"/>
    <property type="molecule type" value="Genomic_DNA"/>
</dbReference>
<reference evidence="6 7" key="2">
    <citation type="journal article" date="2008" name="Science">
        <title>Environmental genomics reveals a single-species ecosystem deep within Earth.</title>
        <authorList>
            <person name="Chivian D."/>
            <person name="Brodie E.L."/>
            <person name="Alm E.J."/>
            <person name="Culley D.E."/>
            <person name="Dehal P.S."/>
            <person name="Desantis T.Z."/>
            <person name="Gihring T.M."/>
            <person name="Lapidus A."/>
            <person name="Lin L.H."/>
            <person name="Lowry S.R."/>
            <person name="Moser D.P."/>
            <person name="Richardson P.M."/>
            <person name="Southam G."/>
            <person name="Wanger G."/>
            <person name="Pratt L.M."/>
            <person name="Andersen G.L."/>
            <person name="Hazen T.C."/>
            <person name="Brockman F.J."/>
            <person name="Arkin A.P."/>
            <person name="Onstott T.C."/>
        </authorList>
    </citation>
    <scope>NUCLEOTIDE SEQUENCE [LARGE SCALE GENOMIC DNA]</scope>
    <source>
        <strain evidence="6 7">MP104C</strain>
    </source>
</reference>
<dbReference type="SMART" id="SM00850">
    <property type="entry name" value="LytTR"/>
    <property type="match status" value="1"/>
</dbReference>
<evidence type="ECO:0000256" key="1">
    <source>
        <dbReference type="ARBA" id="ARBA00018672"/>
    </source>
</evidence>
<feature type="domain" description="HTH LytTR-type" evidence="5">
    <location>
        <begin position="132"/>
        <end position="238"/>
    </location>
</feature>
<reference evidence="7" key="1">
    <citation type="submission" date="2007-10" db="EMBL/GenBank/DDBJ databases">
        <title>Complete sequence of chromosome of Desulforudis audaxviator MP104C.</title>
        <authorList>
            <person name="Copeland A."/>
            <person name="Lucas S."/>
            <person name="Lapidus A."/>
            <person name="Barry K."/>
            <person name="Glavina del Rio T."/>
            <person name="Dalin E."/>
            <person name="Tice H."/>
            <person name="Bruce D."/>
            <person name="Pitluck S."/>
            <person name="Lowry S.R."/>
            <person name="Larimer F."/>
            <person name="Land M.L."/>
            <person name="Hauser L."/>
            <person name="Kyrpides N."/>
            <person name="Ivanova N.N."/>
            <person name="Richardson P."/>
        </authorList>
    </citation>
    <scope>NUCLEOTIDE SEQUENCE [LARGE SCALE GENOMIC DNA]</scope>
    <source>
        <strain evidence="7">MP104C</strain>
    </source>
</reference>
<keyword evidence="3" id="KW-0597">Phosphoprotein</keyword>
<accession>B1I1G2</accession>
<evidence type="ECO:0000256" key="2">
    <source>
        <dbReference type="ARBA" id="ARBA00024867"/>
    </source>
</evidence>
<dbReference type="HOGENOM" id="CLU_000445_14_1_9"/>
<dbReference type="SMART" id="SM00448">
    <property type="entry name" value="REC"/>
    <property type="match status" value="1"/>
</dbReference>
<evidence type="ECO:0000259" key="4">
    <source>
        <dbReference type="PROSITE" id="PS50110"/>
    </source>
</evidence>
<dbReference type="Pfam" id="PF00072">
    <property type="entry name" value="Response_reg"/>
    <property type="match status" value="1"/>
</dbReference>